<accession>K3WDP9</accession>
<evidence type="ECO:0000256" key="3">
    <source>
        <dbReference type="ARBA" id="ARBA00022729"/>
    </source>
</evidence>
<dbReference type="HOGENOM" id="CLU_675239_0_0_1"/>
<comment type="subcellular location">
    <subcellularLocation>
        <location evidence="1">Membrane</location>
        <topology evidence="1">Single-pass type I membrane protein</topology>
    </subcellularLocation>
</comment>
<evidence type="ECO:0000256" key="7">
    <source>
        <dbReference type="SAM" id="Phobius"/>
    </source>
</evidence>
<dbReference type="GO" id="GO:0005793">
    <property type="term" value="C:endoplasmic reticulum-Golgi intermediate compartment"/>
    <property type="evidence" value="ECO:0007669"/>
    <property type="project" value="TreeGrafter"/>
</dbReference>
<evidence type="ECO:0000256" key="1">
    <source>
        <dbReference type="ARBA" id="ARBA00004479"/>
    </source>
</evidence>
<dbReference type="InParanoid" id="K3WDP9"/>
<dbReference type="InterPro" id="IPR051136">
    <property type="entry name" value="Intracellular_Lectin-GPT"/>
</dbReference>
<reference evidence="11" key="2">
    <citation type="submission" date="2010-04" db="EMBL/GenBank/DDBJ databases">
        <authorList>
            <person name="Buell R."/>
            <person name="Hamilton J."/>
            <person name="Hostetler J."/>
        </authorList>
    </citation>
    <scope>NUCLEOTIDE SEQUENCE [LARGE SCALE GENOMIC DNA]</scope>
    <source>
        <strain evidence="11">DAOM:BR144</strain>
    </source>
</reference>
<dbReference type="PANTHER" id="PTHR12223">
    <property type="entry name" value="VESICULAR MANNOSE-BINDING LECTIN"/>
    <property type="match status" value="1"/>
</dbReference>
<dbReference type="AlphaFoldDB" id="K3WDP9"/>
<dbReference type="Proteomes" id="UP000019132">
    <property type="component" value="Unassembled WGS sequence"/>
</dbReference>
<dbReference type="InterPro" id="IPR005052">
    <property type="entry name" value="Lectin_leg"/>
</dbReference>
<dbReference type="GO" id="GO:0005789">
    <property type="term" value="C:endoplasmic reticulum membrane"/>
    <property type="evidence" value="ECO:0007669"/>
    <property type="project" value="TreeGrafter"/>
</dbReference>
<keyword evidence="3 8" id="KW-0732">Signal</keyword>
<dbReference type="VEuPathDB" id="FungiDB:PYU1_G003086"/>
<evidence type="ECO:0000256" key="4">
    <source>
        <dbReference type="ARBA" id="ARBA00022989"/>
    </source>
</evidence>
<feature type="coiled-coil region" evidence="6">
    <location>
        <begin position="322"/>
        <end position="349"/>
    </location>
</feature>
<evidence type="ECO:0000256" key="2">
    <source>
        <dbReference type="ARBA" id="ARBA00022692"/>
    </source>
</evidence>
<dbReference type="Pfam" id="PF03388">
    <property type="entry name" value="Lectin_leg-like"/>
    <property type="match status" value="1"/>
</dbReference>
<keyword evidence="4 7" id="KW-1133">Transmembrane helix</keyword>
<dbReference type="STRING" id="431595.K3WDP9"/>
<dbReference type="PROSITE" id="PS51328">
    <property type="entry name" value="L_LECTIN_LIKE"/>
    <property type="match status" value="1"/>
</dbReference>
<reference evidence="10" key="3">
    <citation type="submission" date="2015-02" db="UniProtKB">
        <authorList>
            <consortium name="EnsemblProtists"/>
        </authorList>
    </citation>
    <scope>IDENTIFICATION</scope>
    <source>
        <strain evidence="10">DAOM BR144</strain>
    </source>
</reference>
<dbReference type="SUPFAM" id="SSF49899">
    <property type="entry name" value="Concanavalin A-like lectins/glucanases"/>
    <property type="match status" value="1"/>
</dbReference>
<protein>
    <recommendedName>
        <fullName evidence="9">L-type lectin-like domain-containing protein</fullName>
    </recommendedName>
</protein>
<evidence type="ECO:0000313" key="11">
    <source>
        <dbReference type="Proteomes" id="UP000019132"/>
    </source>
</evidence>
<dbReference type="GO" id="GO:0000139">
    <property type="term" value="C:Golgi membrane"/>
    <property type="evidence" value="ECO:0007669"/>
    <property type="project" value="TreeGrafter"/>
</dbReference>
<evidence type="ECO:0000259" key="9">
    <source>
        <dbReference type="PROSITE" id="PS51328"/>
    </source>
</evidence>
<keyword evidence="2 7" id="KW-0812">Transmembrane</keyword>
<keyword evidence="6" id="KW-0175">Coiled coil</keyword>
<sequence length="419" mass="46613">MKGVRSGLAALLCVALAAVLPQQSVQAERIDAISFKPPFERVDGSGRRIVNDTWTYGGSAEAKKHFVRLTTDRQSKKGFLWQKQEMDRDTFSAVLTFRISGLGKRWFGDGIGVWFTNHKSFSAGANHGFTDKFTGVGIVIDTFVNPEHKGGHKDISIQINDGTKTIDQINDETRIGCDAEIRYHEQSASFDPVHSMSRLKVKIEKRKLVVEVDKSANGRWTACHEVTLPFSEDWLASSTLGITGATGALADNHDIIRFEAFTEFTDPAVGVVDSETVMHTVSKDYKKWMDSPNCGSDCLIAVLQKEISNFRIEAEHRFSDLKEKTENTVGKLKQQEKENERRVAEIESKVSKNIDATLDATHENIGAAVDYKITKQLNENPGIDGSGWKTPFALLLIGLGVSGFLVYRKYQALMKSHLL</sequence>
<dbReference type="eggNOG" id="KOG3839">
    <property type="taxonomic scope" value="Eukaryota"/>
</dbReference>
<feature type="transmembrane region" description="Helical" evidence="7">
    <location>
        <begin position="388"/>
        <end position="407"/>
    </location>
</feature>
<dbReference type="EnsemblProtists" id="PYU1_T003090">
    <property type="protein sequence ID" value="PYU1_T003090"/>
    <property type="gene ID" value="PYU1_G003086"/>
</dbReference>
<dbReference type="PANTHER" id="PTHR12223:SF28">
    <property type="entry name" value="LECTIN, MANNOSE BINDING 1 LIKE"/>
    <property type="match status" value="1"/>
</dbReference>
<feature type="domain" description="L-type lectin-like" evidence="9">
    <location>
        <begin position="27"/>
        <end position="263"/>
    </location>
</feature>
<feature type="signal peptide" evidence="8">
    <location>
        <begin position="1"/>
        <end position="27"/>
    </location>
</feature>
<evidence type="ECO:0000256" key="8">
    <source>
        <dbReference type="SAM" id="SignalP"/>
    </source>
</evidence>
<name>K3WDP9_GLOUD</name>
<dbReference type="InterPro" id="IPR013320">
    <property type="entry name" value="ConA-like_dom_sf"/>
</dbReference>
<dbReference type="Gene3D" id="2.60.120.200">
    <property type="match status" value="1"/>
</dbReference>
<dbReference type="CDD" id="cd07308">
    <property type="entry name" value="lectin_leg-like"/>
    <property type="match status" value="1"/>
</dbReference>
<dbReference type="GO" id="GO:0005537">
    <property type="term" value="F:D-mannose binding"/>
    <property type="evidence" value="ECO:0007669"/>
    <property type="project" value="TreeGrafter"/>
</dbReference>
<proteinExistence type="predicted"/>
<dbReference type="OMA" id="RWFGDGI"/>
<dbReference type="GO" id="GO:0006888">
    <property type="term" value="P:endoplasmic reticulum to Golgi vesicle-mediated transport"/>
    <property type="evidence" value="ECO:0007669"/>
    <property type="project" value="TreeGrafter"/>
</dbReference>
<organism evidence="10 11">
    <name type="scientific">Globisporangium ultimum (strain ATCC 200006 / CBS 805.95 / DAOM BR144)</name>
    <name type="common">Pythium ultimum</name>
    <dbReference type="NCBI Taxonomy" id="431595"/>
    <lineage>
        <taxon>Eukaryota</taxon>
        <taxon>Sar</taxon>
        <taxon>Stramenopiles</taxon>
        <taxon>Oomycota</taxon>
        <taxon>Peronosporomycetes</taxon>
        <taxon>Pythiales</taxon>
        <taxon>Pythiaceae</taxon>
        <taxon>Globisporangium</taxon>
    </lineage>
</organism>
<dbReference type="GO" id="GO:0030134">
    <property type="term" value="C:COPII-coated ER to Golgi transport vesicle"/>
    <property type="evidence" value="ECO:0007669"/>
    <property type="project" value="TreeGrafter"/>
</dbReference>
<evidence type="ECO:0000256" key="5">
    <source>
        <dbReference type="ARBA" id="ARBA00023136"/>
    </source>
</evidence>
<evidence type="ECO:0000256" key="6">
    <source>
        <dbReference type="SAM" id="Coils"/>
    </source>
</evidence>
<dbReference type="EMBL" id="GL376603">
    <property type="status" value="NOT_ANNOTATED_CDS"/>
    <property type="molecule type" value="Genomic_DNA"/>
</dbReference>
<keyword evidence="5 7" id="KW-0472">Membrane</keyword>
<reference evidence="11" key="1">
    <citation type="journal article" date="2010" name="Genome Biol.">
        <title>Genome sequence of the necrotrophic plant pathogen Pythium ultimum reveals original pathogenicity mechanisms and effector repertoire.</title>
        <authorList>
            <person name="Levesque C.A."/>
            <person name="Brouwer H."/>
            <person name="Cano L."/>
            <person name="Hamilton J.P."/>
            <person name="Holt C."/>
            <person name="Huitema E."/>
            <person name="Raffaele S."/>
            <person name="Robideau G.P."/>
            <person name="Thines M."/>
            <person name="Win J."/>
            <person name="Zerillo M.M."/>
            <person name="Beakes G.W."/>
            <person name="Boore J.L."/>
            <person name="Busam D."/>
            <person name="Dumas B."/>
            <person name="Ferriera S."/>
            <person name="Fuerstenberg S.I."/>
            <person name="Gachon C.M."/>
            <person name="Gaulin E."/>
            <person name="Govers F."/>
            <person name="Grenville-Briggs L."/>
            <person name="Horner N."/>
            <person name="Hostetler J."/>
            <person name="Jiang R.H."/>
            <person name="Johnson J."/>
            <person name="Krajaejun T."/>
            <person name="Lin H."/>
            <person name="Meijer H.J."/>
            <person name="Moore B."/>
            <person name="Morris P."/>
            <person name="Phuntmart V."/>
            <person name="Puiu D."/>
            <person name="Shetty J."/>
            <person name="Stajich J.E."/>
            <person name="Tripathy S."/>
            <person name="Wawra S."/>
            <person name="van West P."/>
            <person name="Whitty B.R."/>
            <person name="Coutinho P.M."/>
            <person name="Henrissat B."/>
            <person name="Martin F."/>
            <person name="Thomas P.D."/>
            <person name="Tyler B.M."/>
            <person name="De Vries R.P."/>
            <person name="Kamoun S."/>
            <person name="Yandell M."/>
            <person name="Tisserat N."/>
            <person name="Buell C.R."/>
        </authorList>
    </citation>
    <scope>NUCLEOTIDE SEQUENCE</scope>
    <source>
        <strain evidence="11">DAOM:BR144</strain>
    </source>
</reference>
<evidence type="ECO:0000313" key="10">
    <source>
        <dbReference type="EnsemblProtists" id="PYU1_T003090"/>
    </source>
</evidence>
<feature type="chain" id="PRO_5003871831" description="L-type lectin-like domain-containing protein" evidence="8">
    <location>
        <begin position="28"/>
        <end position="419"/>
    </location>
</feature>
<keyword evidence="11" id="KW-1185">Reference proteome</keyword>